<feature type="compositionally biased region" description="Low complexity" evidence="1">
    <location>
        <begin position="80"/>
        <end position="91"/>
    </location>
</feature>
<dbReference type="AlphaFoldDB" id="A0A6A6IEE1"/>
<name>A0A6A6IEE1_9PLEO</name>
<gene>
    <name evidence="2" type="ORF">BU26DRAFT_322320</name>
</gene>
<dbReference type="EMBL" id="ML987196">
    <property type="protein sequence ID" value="KAF2247873.1"/>
    <property type="molecule type" value="Genomic_DNA"/>
</dbReference>
<sequence>MPRCVDLGVCLKAADTFFDEQPPAWSPSKTCRTERLCFRKRTLLGIHQFGIVERQSVRRCSPRYPALPQPHPLAMEDTRSAQTPPSASSAPYLPTASRIPIPIPIRLQTHQCGVHTRRRRPPAKIKPLEPSNHLMRKGEKSPQK</sequence>
<feature type="region of interest" description="Disordered" evidence="1">
    <location>
        <begin position="111"/>
        <end position="144"/>
    </location>
</feature>
<proteinExistence type="predicted"/>
<reference evidence="2" key="1">
    <citation type="journal article" date="2020" name="Stud. Mycol.">
        <title>101 Dothideomycetes genomes: a test case for predicting lifestyles and emergence of pathogens.</title>
        <authorList>
            <person name="Haridas S."/>
            <person name="Albert R."/>
            <person name="Binder M."/>
            <person name="Bloem J."/>
            <person name="Labutti K."/>
            <person name="Salamov A."/>
            <person name="Andreopoulos B."/>
            <person name="Baker S."/>
            <person name="Barry K."/>
            <person name="Bills G."/>
            <person name="Bluhm B."/>
            <person name="Cannon C."/>
            <person name="Castanera R."/>
            <person name="Culley D."/>
            <person name="Daum C."/>
            <person name="Ezra D."/>
            <person name="Gonzalez J."/>
            <person name="Henrissat B."/>
            <person name="Kuo A."/>
            <person name="Liang C."/>
            <person name="Lipzen A."/>
            <person name="Lutzoni F."/>
            <person name="Magnuson J."/>
            <person name="Mondo S."/>
            <person name="Nolan M."/>
            <person name="Ohm R."/>
            <person name="Pangilinan J."/>
            <person name="Park H.-J."/>
            <person name="Ramirez L."/>
            <person name="Alfaro M."/>
            <person name="Sun H."/>
            <person name="Tritt A."/>
            <person name="Yoshinaga Y."/>
            <person name="Zwiers L.-H."/>
            <person name="Turgeon B."/>
            <person name="Goodwin S."/>
            <person name="Spatafora J."/>
            <person name="Crous P."/>
            <person name="Grigoriev I."/>
        </authorList>
    </citation>
    <scope>NUCLEOTIDE SEQUENCE</scope>
    <source>
        <strain evidence="2">CBS 122368</strain>
    </source>
</reference>
<feature type="region of interest" description="Disordered" evidence="1">
    <location>
        <begin position="63"/>
        <end position="95"/>
    </location>
</feature>
<organism evidence="2 3">
    <name type="scientific">Trematosphaeria pertusa</name>
    <dbReference type="NCBI Taxonomy" id="390896"/>
    <lineage>
        <taxon>Eukaryota</taxon>
        <taxon>Fungi</taxon>
        <taxon>Dikarya</taxon>
        <taxon>Ascomycota</taxon>
        <taxon>Pezizomycotina</taxon>
        <taxon>Dothideomycetes</taxon>
        <taxon>Pleosporomycetidae</taxon>
        <taxon>Pleosporales</taxon>
        <taxon>Massarineae</taxon>
        <taxon>Trematosphaeriaceae</taxon>
        <taxon>Trematosphaeria</taxon>
    </lineage>
</organism>
<evidence type="ECO:0000256" key="1">
    <source>
        <dbReference type="SAM" id="MobiDB-lite"/>
    </source>
</evidence>
<keyword evidence="3" id="KW-1185">Reference proteome</keyword>
<evidence type="ECO:0000313" key="3">
    <source>
        <dbReference type="Proteomes" id="UP000800094"/>
    </source>
</evidence>
<dbReference type="RefSeq" id="XP_033682877.1">
    <property type="nucleotide sequence ID" value="XM_033822078.1"/>
</dbReference>
<dbReference type="GeneID" id="54575408"/>
<protein>
    <submittedName>
        <fullName evidence="2">Uncharacterized protein</fullName>
    </submittedName>
</protein>
<dbReference type="Proteomes" id="UP000800094">
    <property type="component" value="Unassembled WGS sequence"/>
</dbReference>
<evidence type="ECO:0000313" key="2">
    <source>
        <dbReference type="EMBL" id="KAF2247873.1"/>
    </source>
</evidence>
<accession>A0A6A6IEE1</accession>